<dbReference type="Proteomes" id="UP001054252">
    <property type="component" value="Unassembled WGS sequence"/>
</dbReference>
<accession>A0AAV5IWW7</accession>
<protein>
    <submittedName>
        <fullName evidence="1">Uncharacterized protein</fullName>
    </submittedName>
</protein>
<organism evidence="1 2">
    <name type="scientific">Rubroshorea leprosula</name>
    <dbReference type="NCBI Taxonomy" id="152421"/>
    <lineage>
        <taxon>Eukaryota</taxon>
        <taxon>Viridiplantae</taxon>
        <taxon>Streptophyta</taxon>
        <taxon>Embryophyta</taxon>
        <taxon>Tracheophyta</taxon>
        <taxon>Spermatophyta</taxon>
        <taxon>Magnoliopsida</taxon>
        <taxon>eudicotyledons</taxon>
        <taxon>Gunneridae</taxon>
        <taxon>Pentapetalae</taxon>
        <taxon>rosids</taxon>
        <taxon>malvids</taxon>
        <taxon>Malvales</taxon>
        <taxon>Dipterocarpaceae</taxon>
        <taxon>Rubroshorea</taxon>
    </lineage>
</organism>
<keyword evidence="2" id="KW-1185">Reference proteome</keyword>
<proteinExistence type="predicted"/>
<evidence type="ECO:0000313" key="1">
    <source>
        <dbReference type="EMBL" id="GKV06367.1"/>
    </source>
</evidence>
<dbReference type="EMBL" id="BPVZ01000025">
    <property type="protein sequence ID" value="GKV06367.1"/>
    <property type="molecule type" value="Genomic_DNA"/>
</dbReference>
<evidence type="ECO:0000313" key="2">
    <source>
        <dbReference type="Proteomes" id="UP001054252"/>
    </source>
</evidence>
<reference evidence="1 2" key="1">
    <citation type="journal article" date="2021" name="Commun. Biol.">
        <title>The genome of Shorea leprosula (Dipterocarpaceae) highlights the ecological relevance of drought in aseasonal tropical rainforests.</title>
        <authorList>
            <person name="Ng K.K.S."/>
            <person name="Kobayashi M.J."/>
            <person name="Fawcett J.A."/>
            <person name="Hatakeyama M."/>
            <person name="Paape T."/>
            <person name="Ng C.H."/>
            <person name="Ang C.C."/>
            <person name="Tnah L.H."/>
            <person name="Lee C.T."/>
            <person name="Nishiyama T."/>
            <person name="Sese J."/>
            <person name="O'Brien M.J."/>
            <person name="Copetti D."/>
            <person name="Mohd Noor M.I."/>
            <person name="Ong R.C."/>
            <person name="Putra M."/>
            <person name="Sireger I.Z."/>
            <person name="Indrioko S."/>
            <person name="Kosugi Y."/>
            <person name="Izuno A."/>
            <person name="Isagi Y."/>
            <person name="Lee S.L."/>
            <person name="Shimizu K.K."/>
        </authorList>
    </citation>
    <scope>NUCLEOTIDE SEQUENCE [LARGE SCALE GENOMIC DNA]</scope>
    <source>
        <strain evidence="1">214</strain>
    </source>
</reference>
<comment type="caution">
    <text evidence="1">The sequence shown here is derived from an EMBL/GenBank/DDBJ whole genome shotgun (WGS) entry which is preliminary data.</text>
</comment>
<sequence length="51" mass="6096">MFQPIIWHALYLMSGPHVYLLRYFISRFPCPPFQVVRPDAWEARESDELDG</sequence>
<gene>
    <name evidence="1" type="ORF">SLEP1_g18267</name>
</gene>
<name>A0AAV5IWW7_9ROSI</name>
<dbReference type="AlphaFoldDB" id="A0AAV5IWW7"/>